<dbReference type="Pfam" id="PF13911">
    <property type="entry name" value="AhpC-TSA_2"/>
    <property type="match status" value="1"/>
</dbReference>
<feature type="compositionally biased region" description="Low complexity" evidence="1">
    <location>
        <begin position="1"/>
        <end position="19"/>
    </location>
</feature>
<dbReference type="PANTHER" id="PTHR28630">
    <property type="match status" value="1"/>
</dbReference>
<dbReference type="eggNOG" id="KOG4498">
    <property type="taxonomic scope" value="Eukaryota"/>
</dbReference>
<dbReference type="OrthoDB" id="40334at2759"/>
<organism evidence="2 3">
    <name type="scientific">Micromonas commoda (strain RCC299 / NOUM17 / CCMP2709)</name>
    <name type="common">Picoplanktonic green alga</name>
    <dbReference type="NCBI Taxonomy" id="296587"/>
    <lineage>
        <taxon>Eukaryota</taxon>
        <taxon>Viridiplantae</taxon>
        <taxon>Chlorophyta</taxon>
        <taxon>Mamiellophyceae</taxon>
        <taxon>Mamiellales</taxon>
        <taxon>Mamiellaceae</taxon>
        <taxon>Micromonas</taxon>
    </lineage>
</organism>
<dbReference type="InterPro" id="IPR032801">
    <property type="entry name" value="PXL2A/B/C"/>
</dbReference>
<reference evidence="2 3" key="1">
    <citation type="journal article" date="2009" name="Science">
        <title>Green evolution and dynamic adaptations revealed by genomes of the marine picoeukaryotes Micromonas.</title>
        <authorList>
            <person name="Worden A.Z."/>
            <person name="Lee J.H."/>
            <person name="Mock T."/>
            <person name="Rouze P."/>
            <person name="Simmons M.P."/>
            <person name="Aerts A.L."/>
            <person name="Allen A.E."/>
            <person name="Cuvelier M.L."/>
            <person name="Derelle E."/>
            <person name="Everett M.V."/>
            <person name="Foulon E."/>
            <person name="Grimwood J."/>
            <person name="Gundlach H."/>
            <person name="Henrissat B."/>
            <person name="Napoli C."/>
            <person name="McDonald S.M."/>
            <person name="Parker M.S."/>
            <person name="Rombauts S."/>
            <person name="Salamov A."/>
            <person name="Von Dassow P."/>
            <person name="Badger J.H."/>
            <person name="Coutinho P.M."/>
            <person name="Demir E."/>
            <person name="Dubchak I."/>
            <person name="Gentemann C."/>
            <person name="Eikrem W."/>
            <person name="Gready J.E."/>
            <person name="John U."/>
            <person name="Lanier W."/>
            <person name="Lindquist E.A."/>
            <person name="Lucas S."/>
            <person name="Mayer K.F."/>
            <person name="Moreau H."/>
            <person name="Not F."/>
            <person name="Otillar R."/>
            <person name="Panaud O."/>
            <person name="Pangilinan J."/>
            <person name="Paulsen I."/>
            <person name="Piegu B."/>
            <person name="Poliakov A."/>
            <person name="Robbens S."/>
            <person name="Schmutz J."/>
            <person name="Toulza E."/>
            <person name="Wyss T."/>
            <person name="Zelensky A."/>
            <person name="Zhou K."/>
            <person name="Armbrust E.V."/>
            <person name="Bhattacharya D."/>
            <person name="Goodenough U.W."/>
            <person name="Van de Peer Y."/>
            <person name="Grigoriev I.V."/>
        </authorList>
    </citation>
    <scope>NUCLEOTIDE SEQUENCE [LARGE SCALE GENOMIC DNA]</scope>
    <source>
        <strain evidence="3">RCC299 / NOUM17</strain>
    </source>
</reference>
<dbReference type="STRING" id="296587.C1EJC6"/>
<evidence type="ECO:0000313" key="2">
    <source>
        <dbReference type="EMBL" id="ACO68014.1"/>
    </source>
</evidence>
<proteinExistence type="predicted"/>
<accession>C1EJC6</accession>
<dbReference type="RefSeq" id="XP_002506756.1">
    <property type="nucleotide sequence ID" value="XM_002506710.1"/>
</dbReference>
<sequence length="311" mass="33228">MASAALASAAHAAVRPRVASRCDRPLSPSPLAPPPPARAADSPRRVRVDVSHHEISRLTSRAPLRHTPHGRSGRALSRASVRARAGSPTASISTSPLSDTPADAPSDPLAALQGALVHHAPTGDLVDLGEKLALDASRGETTVLAIQLRRDVKPALDARGVNLVAVSIGTPERAKEFVKETGFPIDNLYADPDALCYDRLKLNKSLKNFSQKSTPEALAARWSKDGAKDLFDVLKRWKPWIPPKPEQGFQQGGTFVFVGDECAYRFYDPSTGVNAPFDDWLIAAGCEPLGVNQPAPVPRELRDGGGKEAGR</sequence>
<dbReference type="GeneID" id="8249689"/>
<dbReference type="Proteomes" id="UP000002009">
    <property type="component" value="Chromosome 16"/>
</dbReference>
<keyword evidence="3" id="KW-1185">Reference proteome</keyword>
<feature type="compositionally biased region" description="Basic and acidic residues" evidence="1">
    <location>
        <begin position="41"/>
        <end position="56"/>
    </location>
</feature>
<feature type="region of interest" description="Disordered" evidence="1">
    <location>
        <begin position="1"/>
        <end position="108"/>
    </location>
</feature>
<dbReference type="InParanoid" id="C1EJC6"/>
<evidence type="ECO:0000256" key="1">
    <source>
        <dbReference type="SAM" id="MobiDB-lite"/>
    </source>
</evidence>
<dbReference type="AlphaFoldDB" id="C1EJC6"/>
<protein>
    <submittedName>
        <fullName evidence="2">Uncharacterized protein</fullName>
    </submittedName>
</protein>
<dbReference type="EMBL" id="CP001334">
    <property type="protein sequence ID" value="ACO68014.1"/>
    <property type="molecule type" value="Genomic_DNA"/>
</dbReference>
<feature type="compositionally biased region" description="Low complexity" evidence="1">
    <location>
        <begin position="95"/>
        <end position="108"/>
    </location>
</feature>
<dbReference type="KEGG" id="mis:MICPUN_64886"/>
<dbReference type="PANTHER" id="PTHR28630:SF3">
    <property type="entry name" value="PEROXIREDOXIN-LIKE 2C"/>
    <property type="match status" value="1"/>
</dbReference>
<name>C1EJC6_MICCC</name>
<dbReference type="OMA" id="VSHHEIS"/>
<feature type="compositionally biased region" description="Pro residues" evidence="1">
    <location>
        <begin position="27"/>
        <end position="37"/>
    </location>
</feature>
<evidence type="ECO:0000313" key="3">
    <source>
        <dbReference type="Proteomes" id="UP000002009"/>
    </source>
</evidence>
<feature type="compositionally biased region" description="Basic residues" evidence="1">
    <location>
        <begin position="63"/>
        <end position="72"/>
    </location>
</feature>
<gene>
    <name evidence="2" type="ORF">MICPUN_64886</name>
</gene>
<feature type="compositionally biased region" description="Low complexity" evidence="1">
    <location>
        <begin position="73"/>
        <end position="87"/>
    </location>
</feature>